<dbReference type="Gene3D" id="2.30.30.30">
    <property type="match status" value="1"/>
</dbReference>
<dbReference type="SMART" id="SM01185">
    <property type="entry name" value="EFP"/>
    <property type="match status" value="1"/>
</dbReference>
<evidence type="ECO:0000256" key="3">
    <source>
        <dbReference type="ARBA" id="ARBA00009479"/>
    </source>
</evidence>
<dbReference type="SUPFAM" id="SSF50104">
    <property type="entry name" value="Translation proteins SH3-like domain"/>
    <property type="match status" value="1"/>
</dbReference>
<dbReference type="RefSeq" id="WP_038454728.1">
    <property type="nucleotide sequence ID" value="NZ_CP009043.1"/>
</dbReference>
<dbReference type="CDD" id="cd05794">
    <property type="entry name" value="S1_EF-P_repeat_2"/>
    <property type="match status" value="1"/>
</dbReference>
<dbReference type="Gene3D" id="2.40.50.140">
    <property type="entry name" value="Nucleic acid-binding proteins"/>
    <property type="match status" value="2"/>
</dbReference>
<evidence type="ECO:0000256" key="5">
    <source>
        <dbReference type="ARBA" id="ARBA00022768"/>
    </source>
</evidence>
<dbReference type="Pfam" id="PF08207">
    <property type="entry name" value="EFP_N"/>
    <property type="match status" value="1"/>
</dbReference>
<dbReference type="NCBIfam" id="NF001810">
    <property type="entry name" value="PRK00529.1"/>
    <property type="match status" value="1"/>
</dbReference>
<dbReference type="Pfam" id="PF01132">
    <property type="entry name" value="EFP"/>
    <property type="match status" value="1"/>
</dbReference>
<keyword evidence="13" id="KW-1185">Reference proteome</keyword>
<dbReference type="InterPro" id="IPR020599">
    <property type="entry name" value="Transl_elong_fac_P/YeiP"/>
</dbReference>
<evidence type="ECO:0000313" key="13">
    <source>
        <dbReference type="Proteomes" id="UP000028486"/>
    </source>
</evidence>
<dbReference type="HAMAP" id="MF_00141">
    <property type="entry name" value="EF_P"/>
    <property type="match status" value="1"/>
</dbReference>
<comment type="subcellular location">
    <subcellularLocation>
        <location evidence="1 7">Cytoplasm</location>
    </subcellularLocation>
</comment>
<dbReference type="Pfam" id="PF09285">
    <property type="entry name" value="Elong-fact-P_C"/>
    <property type="match status" value="1"/>
</dbReference>
<dbReference type="InterPro" id="IPR013185">
    <property type="entry name" value="Transl_elong_KOW-like"/>
</dbReference>
<organism evidence="12 13">
    <name type="scientific">Campylobacter iguaniorum</name>
    <dbReference type="NCBI Taxonomy" id="1244531"/>
    <lineage>
        <taxon>Bacteria</taxon>
        <taxon>Pseudomonadati</taxon>
        <taxon>Campylobacterota</taxon>
        <taxon>Epsilonproteobacteria</taxon>
        <taxon>Campylobacterales</taxon>
        <taxon>Campylobacteraceae</taxon>
        <taxon>Campylobacter</taxon>
    </lineage>
</organism>
<keyword evidence="5 7" id="KW-0251">Elongation factor</keyword>
<proteinExistence type="inferred from homology"/>
<dbReference type="FunFam" id="2.40.50.140:FF:000004">
    <property type="entry name" value="Elongation factor P"/>
    <property type="match status" value="1"/>
</dbReference>
<keyword evidence="4 7" id="KW-0963">Cytoplasm</keyword>
<dbReference type="PIRSF" id="PIRSF005901">
    <property type="entry name" value="EF-P"/>
    <property type="match status" value="1"/>
</dbReference>
<dbReference type="InterPro" id="IPR001059">
    <property type="entry name" value="Transl_elong_P/YeiP_cen"/>
</dbReference>
<evidence type="ECO:0000256" key="6">
    <source>
        <dbReference type="ARBA" id="ARBA00022917"/>
    </source>
</evidence>
<evidence type="ECO:0000259" key="10">
    <source>
        <dbReference type="SMART" id="SM00841"/>
    </source>
</evidence>
<dbReference type="PANTHER" id="PTHR30053:SF12">
    <property type="entry name" value="ELONGATION FACTOR P (EF-P) FAMILY PROTEIN"/>
    <property type="match status" value="1"/>
</dbReference>
<evidence type="ECO:0000256" key="8">
    <source>
        <dbReference type="NCBIfam" id="TIGR00038"/>
    </source>
</evidence>
<accession>A0A076FAU3</accession>
<evidence type="ECO:0000256" key="2">
    <source>
        <dbReference type="ARBA" id="ARBA00004815"/>
    </source>
</evidence>
<evidence type="ECO:0000313" key="12">
    <source>
        <dbReference type="EMBL" id="AII15106.1"/>
    </source>
</evidence>
<dbReference type="HOGENOM" id="CLU_074944_0_1_7"/>
<dbReference type="STRING" id="1244531.CIG2463D_1406"/>
<sequence>MASYSMGDLKKGLKIELDGVPYKIVEYQHVKPGKGAAFVRVKLKSFVNGKVLEKTFHAGDKCESPNLVEKEMQYLYDDGEFCQFMDVESYEQVAISDEDVGEAKKWMIDGMMVEILFHNGNAIGVEVPQVVELKIVETAPNFRGDTQGSNKKPATLESGAVVQIPFHILEGEVIRVDTVRGEYIERANK</sequence>
<dbReference type="FunFam" id="2.30.30.30:FF:000003">
    <property type="entry name" value="Elongation factor P"/>
    <property type="match status" value="1"/>
</dbReference>
<dbReference type="Proteomes" id="UP000028486">
    <property type="component" value="Chromosome"/>
</dbReference>
<dbReference type="AlphaFoldDB" id="A0A076FAU3"/>
<keyword evidence="6 7" id="KW-0648">Protein biosynthesis</keyword>
<dbReference type="InterPro" id="IPR012340">
    <property type="entry name" value="NA-bd_OB-fold"/>
</dbReference>
<dbReference type="eggNOG" id="COG0231">
    <property type="taxonomic scope" value="Bacteria"/>
</dbReference>
<comment type="function">
    <text evidence="7">Involved in peptide bond synthesis. Stimulates efficient translation and peptide-bond synthesis on native or reconstituted 70S ribosomes in vitro. Probably functions indirectly by altering the affinity of the ribosome for aminoacyl-tRNA, thus increasing their reactivity as acceptors for peptidyl transferase.</text>
</comment>
<name>A0A076FAU3_9BACT</name>
<gene>
    <name evidence="7 12" type="primary">efp</name>
    <name evidence="12" type="ORF">CIG1485E_1273</name>
</gene>
<evidence type="ECO:0000256" key="1">
    <source>
        <dbReference type="ARBA" id="ARBA00004496"/>
    </source>
</evidence>
<dbReference type="GO" id="GO:0005829">
    <property type="term" value="C:cytosol"/>
    <property type="evidence" value="ECO:0007669"/>
    <property type="project" value="UniProtKB-ARBA"/>
</dbReference>
<dbReference type="EMBL" id="CP009043">
    <property type="protein sequence ID" value="AII15106.1"/>
    <property type="molecule type" value="Genomic_DNA"/>
</dbReference>
<dbReference type="InterPro" id="IPR008991">
    <property type="entry name" value="Translation_prot_SH3-like_sf"/>
</dbReference>
<reference evidence="13" key="1">
    <citation type="journal article" date="2014" name="Genome Announc.">
        <title>Complete Genome Sequence of Campylobacter iguaniorum Strain 1485ET, Isolated from a Bearded Dragon (Pogona vitticeps).</title>
        <authorList>
            <person name="Gilbert M.J."/>
            <person name="Miller W.G."/>
            <person name="Yee E."/>
            <person name="Kik M."/>
            <person name="Wagenaar J.A."/>
            <person name="Duim B."/>
        </authorList>
    </citation>
    <scope>NUCLEOTIDE SEQUENCE [LARGE SCALE GENOMIC DNA]</scope>
    <source>
        <strain evidence="13">1485E</strain>
    </source>
</reference>
<evidence type="ECO:0000256" key="7">
    <source>
        <dbReference type="HAMAP-Rule" id="MF_00141"/>
    </source>
</evidence>
<dbReference type="InterPro" id="IPR011768">
    <property type="entry name" value="Transl_elongation_fac_P"/>
</dbReference>
<dbReference type="SUPFAM" id="SSF50249">
    <property type="entry name" value="Nucleic acid-binding proteins"/>
    <property type="match status" value="2"/>
</dbReference>
<dbReference type="InterPro" id="IPR014722">
    <property type="entry name" value="Rib_uL2_dom2"/>
</dbReference>
<feature type="domain" description="Elongation factor P C-terminal" evidence="10">
    <location>
        <begin position="131"/>
        <end position="186"/>
    </location>
</feature>
<feature type="domain" description="Translation elongation factor P/YeiP central" evidence="11">
    <location>
        <begin position="69"/>
        <end position="123"/>
    </location>
</feature>
<dbReference type="GO" id="GO:0003746">
    <property type="term" value="F:translation elongation factor activity"/>
    <property type="evidence" value="ECO:0007669"/>
    <property type="project" value="UniProtKB-UniRule"/>
</dbReference>
<protein>
    <recommendedName>
        <fullName evidence="7 8">Elongation factor P</fullName>
        <shortName evidence="7">EF-P</shortName>
    </recommendedName>
</protein>
<evidence type="ECO:0000256" key="9">
    <source>
        <dbReference type="RuleBase" id="RU004389"/>
    </source>
</evidence>
<dbReference type="InterPro" id="IPR015365">
    <property type="entry name" value="Elong-fact-P_C"/>
</dbReference>
<dbReference type="CDD" id="cd04470">
    <property type="entry name" value="S1_EF-P_repeat_1"/>
    <property type="match status" value="1"/>
</dbReference>
<comment type="similarity">
    <text evidence="3 7 9">Belongs to the elongation factor P family.</text>
</comment>
<evidence type="ECO:0000256" key="4">
    <source>
        <dbReference type="ARBA" id="ARBA00022490"/>
    </source>
</evidence>
<dbReference type="PATRIC" id="fig|1244531.5.peg.1418"/>
<evidence type="ECO:0000259" key="11">
    <source>
        <dbReference type="SMART" id="SM01185"/>
    </source>
</evidence>
<dbReference type="GO" id="GO:0043043">
    <property type="term" value="P:peptide biosynthetic process"/>
    <property type="evidence" value="ECO:0007669"/>
    <property type="project" value="InterPro"/>
</dbReference>
<comment type="pathway">
    <text evidence="2 7">Protein biosynthesis; polypeptide chain elongation.</text>
</comment>
<dbReference type="SMART" id="SM00841">
    <property type="entry name" value="Elong-fact-P_C"/>
    <property type="match status" value="1"/>
</dbReference>
<dbReference type="KEGG" id="caj:CIG1485E_1273"/>
<dbReference type="FunFam" id="2.40.50.140:FF:000009">
    <property type="entry name" value="Elongation factor P"/>
    <property type="match status" value="1"/>
</dbReference>
<dbReference type="PANTHER" id="PTHR30053">
    <property type="entry name" value="ELONGATION FACTOR P"/>
    <property type="match status" value="1"/>
</dbReference>
<dbReference type="OrthoDB" id="9801844at2"/>
<dbReference type="NCBIfam" id="TIGR00038">
    <property type="entry name" value="efp"/>
    <property type="match status" value="1"/>
</dbReference>
<dbReference type="UniPathway" id="UPA00345"/>